<dbReference type="InterPro" id="IPR008775">
    <property type="entry name" value="Phytyl_CoA_dOase-like"/>
</dbReference>
<name>X6NP51_RETFI</name>
<evidence type="ECO:0000313" key="2">
    <source>
        <dbReference type="Proteomes" id="UP000023152"/>
    </source>
</evidence>
<dbReference type="PANTHER" id="PTHR31630:SF6">
    <property type="entry name" value="PHYTANOYL-COA DIOXYGENASE-RELATED"/>
    <property type="match status" value="1"/>
</dbReference>
<evidence type="ECO:0000313" key="1">
    <source>
        <dbReference type="EMBL" id="ETO27459.1"/>
    </source>
</evidence>
<accession>X6NP51</accession>
<dbReference type="SUPFAM" id="SSF51197">
    <property type="entry name" value="Clavaminate synthase-like"/>
    <property type="match status" value="1"/>
</dbReference>
<comment type="caution">
    <text evidence="1">The sequence shown here is derived from an EMBL/GenBank/DDBJ whole genome shotgun (WGS) entry which is preliminary data.</text>
</comment>
<proteinExistence type="predicted"/>
<sequence length="229" mass="26414">DAKKKKKKNKCVQGVVLLNDCTPESGGLIVIPKSHLYHEEVCNRIKYPGGDFVPLPRNDPLFDTLPDGGVLVQCKAGDLCLWDSRTVHANQCSTLPDINPITNQPWEMPKEGWDLIRVAYYVCMTPRYKATNSILRKRLKSFALHITSTHWPHYFAHRLGTGYVQHDPNFTLNEYQQSLVGRPRHWWEELHWQIYYQYEVDIPSAFVKCLWMGTFAAIVAKAIRPNPSH</sequence>
<gene>
    <name evidence="1" type="ORF">RFI_09672</name>
</gene>
<keyword evidence="2" id="KW-1185">Reference proteome</keyword>
<dbReference type="Proteomes" id="UP000023152">
    <property type="component" value="Unassembled WGS sequence"/>
</dbReference>
<reference evidence="1 2" key="1">
    <citation type="journal article" date="2013" name="Curr. Biol.">
        <title>The Genome of the Foraminiferan Reticulomyxa filosa.</title>
        <authorList>
            <person name="Glockner G."/>
            <person name="Hulsmann N."/>
            <person name="Schleicher M."/>
            <person name="Noegel A.A."/>
            <person name="Eichinger L."/>
            <person name="Gallinger C."/>
            <person name="Pawlowski J."/>
            <person name="Sierra R."/>
            <person name="Euteneuer U."/>
            <person name="Pillet L."/>
            <person name="Moustafa A."/>
            <person name="Platzer M."/>
            <person name="Groth M."/>
            <person name="Szafranski K."/>
            <person name="Schliwa M."/>
        </authorList>
    </citation>
    <scope>NUCLEOTIDE SEQUENCE [LARGE SCALE GENOMIC DNA]</scope>
</reference>
<dbReference type="PANTHER" id="PTHR31630">
    <property type="entry name" value="PHYTANOYL-COA DIOXYGENASE-RELATED-RELATED"/>
    <property type="match status" value="1"/>
</dbReference>
<feature type="non-terminal residue" evidence="1">
    <location>
        <position position="1"/>
    </location>
</feature>
<dbReference type="AlphaFoldDB" id="X6NP51"/>
<dbReference type="OrthoDB" id="445007at2759"/>
<evidence type="ECO:0008006" key="3">
    <source>
        <dbReference type="Google" id="ProtNLM"/>
    </source>
</evidence>
<organism evidence="1 2">
    <name type="scientific">Reticulomyxa filosa</name>
    <dbReference type="NCBI Taxonomy" id="46433"/>
    <lineage>
        <taxon>Eukaryota</taxon>
        <taxon>Sar</taxon>
        <taxon>Rhizaria</taxon>
        <taxon>Retaria</taxon>
        <taxon>Foraminifera</taxon>
        <taxon>Monothalamids</taxon>
        <taxon>Reticulomyxidae</taxon>
        <taxon>Reticulomyxa</taxon>
    </lineage>
</organism>
<dbReference type="Gene3D" id="2.60.120.620">
    <property type="entry name" value="q2cbj1_9rhob like domain"/>
    <property type="match status" value="1"/>
</dbReference>
<dbReference type="EMBL" id="ASPP01007241">
    <property type="protein sequence ID" value="ETO27459.1"/>
    <property type="molecule type" value="Genomic_DNA"/>
</dbReference>
<dbReference type="Pfam" id="PF05721">
    <property type="entry name" value="PhyH"/>
    <property type="match status" value="1"/>
</dbReference>
<protein>
    <recommendedName>
        <fullName evidence="3">Phytanoyl-CoA dioxygenase</fullName>
    </recommendedName>
</protein>